<evidence type="ECO:0000256" key="15">
    <source>
        <dbReference type="PROSITE-ProRule" id="PRU00409"/>
    </source>
</evidence>
<dbReference type="InterPro" id="IPR016185">
    <property type="entry name" value="PreATP-grasp_dom_sf"/>
</dbReference>
<evidence type="ECO:0000256" key="14">
    <source>
        <dbReference type="HAMAP-Rule" id="MF_00138"/>
    </source>
</evidence>
<dbReference type="InterPro" id="IPR020562">
    <property type="entry name" value="PRibGlycinamide_synth_N"/>
</dbReference>
<evidence type="ECO:0000256" key="13">
    <source>
        <dbReference type="ARBA" id="ARBA00042864"/>
    </source>
</evidence>
<evidence type="ECO:0000256" key="8">
    <source>
        <dbReference type="ARBA" id="ARBA00022755"/>
    </source>
</evidence>
<protein>
    <recommendedName>
        <fullName evidence="4 14">Phosphoribosylamine--glycine ligase</fullName>
        <ecNumber evidence="4 14">6.3.4.13</ecNumber>
    </recommendedName>
    <alternativeName>
        <fullName evidence="14">GARS</fullName>
    </alternativeName>
    <alternativeName>
        <fullName evidence="12 14">Glycinamide ribonucleotide synthetase</fullName>
    </alternativeName>
    <alternativeName>
        <fullName evidence="13 14">Phosphoribosylglycinamide synthetase</fullName>
    </alternativeName>
</protein>
<comment type="similarity">
    <text evidence="11 14">Belongs to the GARS family.</text>
</comment>
<dbReference type="Gene3D" id="3.90.600.10">
    <property type="entry name" value="Phosphoribosylglycinamide synthetase, C-terminal domain"/>
    <property type="match status" value="1"/>
</dbReference>
<dbReference type="Pfam" id="PF02844">
    <property type="entry name" value="GARS_N"/>
    <property type="match status" value="1"/>
</dbReference>
<evidence type="ECO:0000256" key="12">
    <source>
        <dbReference type="ARBA" id="ARBA00042242"/>
    </source>
</evidence>
<comment type="cofactor">
    <cofactor evidence="2">
        <name>Mg(2+)</name>
        <dbReference type="ChEBI" id="CHEBI:18420"/>
    </cofactor>
</comment>
<evidence type="ECO:0000259" key="16">
    <source>
        <dbReference type="PROSITE" id="PS50975"/>
    </source>
</evidence>
<dbReference type="GO" id="GO:0005524">
    <property type="term" value="F:ATP binding"/>
    <property type="evidence" value="ECO:0007669"/>
    <property type="project" value="UniProtKB-UniRule"/>
</dbReference>
<dbReference type="GO" id="GO:0046872">
    <property type="term" value="F:metal ion binding"/>
    <property type="evidence" value="ECO:0007669"/>
    <property type="project" value="UniProtKB-KW"/>
</dbReference>
<proteinExistence type="inferred from homology"/>
<dbReference type="InterPro" id="IPR020560">
    <property type="entry name" value="PRibGlycinamide_synth_C-dom"/>
</dbReference>
<evidence type="ECO:0000256" key="5">
    <source>
        <dbReference type="ARBA" id="ARBA00022598"/>
    </source>
</evidence>
<dbReference type="UniPathway" id="UPA00074">
    <property type="reaction ID" value="UER00125"/>
</dbReference>
<dbReference type="GO" id="GO:0004637">
    <property type="term" value="F:phosphoribosylamine-glycine ligase activity"/>
    <property type="evidence" value="ECO:0007669"/>
    <property type="project" value="UniProtKB-UniRule"/>
</dbReference>
<comment type="catalytic activity">
    <reaction evidence="14">
        <text>5-phospho-beta-D-ribosylamine + glycine + ATP = N(1)-(5-phospho-beta-D-ribosyl)glycinamide + ADP + phosphate + H(+)</text>
        <dbReference type="Rhea" id="RHEA:17453"/>
        <dbReference type="ChEBI" id="CHEBI:15378"/>
        <dbReference type="ChEBI" id="CHEBI:30616"/>
        <dbReference type="ChEBI" id="CHEBI:43474"/>
        <dbReference type="ChEBI" id="CHEBI:57305"/>
        <dbReference type="ChEBI" id="CHEBI:58681"/>
        <dbReference type="ChEBI" id="CHEBI:143788"/>
        <dbReference type="ChEBI" id="CHEBI:456216"/>
        <dbReference type="EC" id="6.3.4.13"/>
    </reaction>
</comment>
<dbReference type="PANTHER" id="PTHR43472:SF1">
    <property type="entry name" value="PHOSPHORIBOSYLAMINE--GLYCINE LIGASE, CHLOROPLASTIC"/>
    <property type="match status" value="1"/>
</dbReference>
<name>A0A0G1M3B7_9BACT</name>
<dbReference type="SUPFAM" id="SSF56059">
    <property type="entry name" value="Glutathione synthetase ATP-binding domain-like"/>
    <property type="match status" value="1"/>
</dbReference>
<keyword evidence="8 14" id="KW-0658">Purine biosynthesis</keyword>
<dbReference type="Proteomes" id="UP000034696">
    <property type="component" value="Unassembled WGS sequence"/>
</dbReference>
<dbReference type="FunFam" id="3.40.50.20:FF:000006">
    <property type="entry name" value="Phosphoribosylamine--glycine ligase, chloroplastic"/>
    <property type="match status" value="1"/>
</dbReference>
<keyword evidence="9 15" id="KW-0067">ATP-binding</keyword>
<dbReference type="PROSITE" id="PS00184">
    <property type="entry name" value="GARS"/>
    <property type="match status" value="1"/>
</dbReference>
<dbReference type="Pfam" id="PF02843">
    <property type="entry name" value="GARS_C"/>
    <property type="match status" value="1"/>
</dbReference>
<dbReference type="GO" id="GO:0009113">
    <property type="term" value="P:purine nucleobase biosynthetic process"/>
    <property type="evidence" value="ECO:0007669"/>
    <property type="project" value="InterPro"/>
</dbReference>
<keyword evidence="7 15" id="KW-0547">Nucleotide-binding</keyword>
<accession>A0A0G1M3B7</accession>
<keyword evidence="5 14" id="KW-0436">Ligase</keyword>
<dbReference type="SUPFAM" id="SSF52440">
    <property type="entry name" value="PreATP-grasp domain"/>
    <property type="match status" value="1"/>
</dbReference>
<dbReference type="GO" id="GO:0006189">
    <property type="term" value="P:'de novo' IMP biosynthetic process"/>
    <property type="evidence" value="ECO:0007669"/>
    <property type="project" value="UniProtKB-UniRule"/>
</dbReference>
<dbReference type="Gene3D" id="3.30.1490.20">
    <property type="entry name" value="ATP-grasp fold, A domain"/>
    <property type="match status" value="1"/>
</dbReference>
<comment type="caution">
    <text evidence="17">The sequence shown here is derived from an EMBL/GenBank/DDBJ whole genome shotgun (WGS) entry which is preliminary data.</text>
</comment>
<dbReference type="HAMAP" id="MF_00138">
    <property type="entry name" value="GARS"/>
    <property type="match status" value="1"/>
</dbReference>
<dbReference type="InterPro" id="IPR020559">
    <property type="entry name" value="PRibGlycinamide_synth_CS"/>
</dbReference>
<dbReference type="PROSITE" id="PS50975">
    <property type="entry name" value="ATP_GRASP"/>
    <property type="match status" value="1"/>
</dbReference>
<dbReference type="InterPro" id="IPR000115">
    <property type="entry name" value="PRibGlycinamide_synth"/>
</dbReference>
<dbReference type="InterPro" id="IPR011761">
    <property type="entry name" value="ATP-grasp"/>
</dbReference>
<dbReference type="NCBIfam" id="TIGR00877">
    <property type="entry name" value="purD"/>
    <property type="match status" value="1"/>
</dbReference>
<dbReference type="InterPro" id="IPR013815">
    <property type="entry name" value="ATP_grasp_subdomain_1"/>
</dbReference>
<dbReference type="InterPro" id="IPR037123">
    <property type="entry name" value="PRibGlycinamide_synth_C_sf"/>
</dbReference>
<feature type="domain" description="ATP-grasp" evidence="16">
    <location>
        <begin position="109"/>
        <end position="315"/>
    </location>
</feature>
<dbReference type="InterPro" id="IPR011054">
    <property type="entry name" value="Rudment_hybrid_motif"/>
</dbReference>
<dbReference type="Pfam" id="PF01071">
    <property type="entry name" value="GARS_A"/>
    <property type="match status" value="1"/>
</dbReference>
<evidence type="ECO:0000256" key="9">
    <source>
        <dbReference type="ARBA" id="ARBA00022840"/>
    </source>
</evidence>
<evidence type="ECO:0000256" key="10">
    <source>
        <dbReference type="ARBA" id="ARBA00023211"/>
    </source>
</evidence>
<evidence type="ECO:0000256" key="4">
    <source>
        <dbReference type="ARBA" id="ARBA00013255"/>
    </source>
</evidence>
<dbReference type="SUPFAM" id="SSF51246">
    <property type="entry name" value="Rudiment single hybrid motif"/>
    <property type="match status" value="1"/>
</dbReference>
<evidence type="ECO:0000313" key="17">
    <source>
        <dbReference type="EMBL" id="KKU02721.1"/>
    </source>
</evidence>
<dbReference type="SMART" id="SM01210">
    <property type="entry name" value="GARS_C"/>
    <property type="match status" value="1"/>
</dbReference>
<comment type="pathway">
    <text evidence="3 14">Purine metabolism; IMP biosynthesis via de novo pathway; N(1)-(5-phospho-D-ribosyl)glycinamide from 5-phospho-alpha-D-ribose 1-diphosphate: step 2/2.</text>
</comment>
<evidence type="ECO:0000256" key="3">
    <source>
        <dbReference type="ARBA" id="ARBA00005174"/>
    </source>
</evidence>
<keyword evidence="10" id="KW-0464">Manganese</keyword>
<dbReference type="PATRIC" id="fig|1618649.3.peg.709"/>
<keyword evidence="6" id="KW-0479">Metal-binding</keyword>
<reference evidence="17 18" key="1">
    <citation type="journal article" date="2015" name="Nature">
        <title>rRNA introns, odd ribosomes, and small enigmatic genomes across a large radiation of phyla.</title>
        <authorList>
            <person name="Brown C.T."/>
            <person name="Hug L.A."/>
            <person name="Thomas B.C."/>
            <person name="Sharon I."/>
            <person name="Castelle C.J."/>
            <person name="Singh A."/>
            <person name="Wilkins M.J."/>
            <person name="Williams K.H."/>
            <person name="Banfield J.F."/>
        </authorList>
    </citation>
    <scope>NUCLEOTIDE SEQUENCE [LARGE SCALE GENOMIC DNA]</scope>
</reference>
<evidence type="ECO:0000256" key="7">
    <source>
        <dbReference type="ARBA" id="ARBA00022741"/>
    </source>
</evidence>
<dbReference type="Gene3D" id="3.40.50.20">
    <property type="match status" value="1"/>
</dbReference>
<evidence type="ECO:0000256" key="11">
    <source>
        <dbReference type="ARBA" id="ARBA00038345"/>
    </source>
</evidence>
<dbReference type="EMBL" id="LCKT01000052">
    <property type="protein sequence ID" value="KKU02721.1"/>
    <property type="molecule type" value="Genomic_DNA"/>
</dbReference>
<dbReference type="AlphaFoldDB" id="A0A0G1M3B7"/>
<dbReference type="SMART" id="SM01209">
    <property type="entry name" value="GARS_A"/>
    <property type="match status" value="1"/>
</dbReference>
<dbReference type="EC" id="6.3.4.13" evidence="4 14"/>
<sequence>MSKKVLVIGSGGREHAILWKLAQSSGVEKLFAAPGNAGTGAIAENVSIDVDNTVGLASFAIRNKIDLTIVGPEKPLSLGIVDVFRSCGLPIFGPTRKASEIETSKAFAKRLMENARIPTACFKIFHEINTARSEIFMRSAPYVVKASGLASGKGVYVCWSLNEAEKALSDIMIDRIHGSAGDEVIIEDFLNGYEVSIHAFCDGKTYSLFPPSKDYKRISNFDLGKNTGGMGAIAPAPQFKSKYQLAIMGGIIEPALSALAKYAEPFTGCLYPGLMMTKYGPVVLEFNARLGDPETEVYMRLMKSDFLDLVSACVDGNLGGINMEWNSGFAVCVILVSEGYPDKPAVIKTIHGIKEAEQIPGVVVFHCGTVGRILAVSAVGDTLKDTIKTTYAGVECINFDGMHYRKDIGREAWLSGLKRWSRKPVGEKSPRRFKSSRLRRLLK</sequence>
<comment type="cofactor">
    <cofactor evidence="1">
        <name>Mn(2+)</name>
        <dbReference type="ChEBI" id="CHEBI:29035"/>
    </cofactor>
</comment>
<dbReference type="PANTHER" id="PTHR43472">
    <property type="entry name" value="PHOSPHORIBOSYLAMINE--GLYCINE LIGASE"/>
    <property type="match status" value="1"/>
</dbReference>
<dbReference type="InterPro" id="IPR020561">
    <property type="entry name" value="PRibGlycinamid_synth_ATP-grasp"/>
</dbReference>
<evidence type="ECO:0000256" key="6">
    <source>
        <dbReference type="ARBA" id="ARBA00022723"/>
    </source>
</evidence>
<evidence type="ECO:0000313" key="18">
    <source>
        <dbReference type="Proteomes" id="UP000034696"/>
    </source>
</evidence>
<evidence type="ECO:0000256" key="2">
    <source>
        <dbReference type="ARBA" id="ARBA00001946"/>
    </source>
</evidence>
<evidence type="ECO:0000256" key="1">
    <source>
        <dbReference type="ARBA" id="ARBA00001936"/>
    </source>
</evidence>
<dbReference type="Gene3D" id="3.30.470.20">
    <property type="entry name" value="ATP-grasp fold, B domain"/>
    <property type="match status" value="1"/>
</dbReference>
<gene>
    <name evidence="14" type="primary">purD</name>
    <name evidence="17" type="ORF">UX06_C0052G0004</name>
</gene>
<organism evidence="17 18">
    <name type="scientific">Candidatus Giovannonibacteria bacterium GW2011_GWA2_45_21</name>
    <dbReference type="NCBI Taxonomy" id="1618649"/>
    <lineage>
        <taxon>Bacteria</taxon>
        <taxon>Candidatus Giovannoniibacteriota</taxon>
    </lineage>
</organism>